<sequence>MNIDKENTLEDNKDSSKKYEPNDFIKTGIFIGYSPFCQGVIRYLNKELAEKRGIKYYICTRNGNDDQVTFTIESPKKRNLITIQPNRTLEYVKKVEIRDQNNYPNPFLKKITALEELDEVISRVESLLEDIQ</sequence>
<accession>A0ABZ2Y0W1</accession>
<dbReference type="Proteomes" id="UP001486565">
    <property type="component" value="Chromosome"/>
</dbReference>
<dbReference type="EMBL" id="CP121687">
    <property type="protein sequence ID" value="WZL68937.1"/>
    <property type="molecule type" value="Genomic_DNA"/>
</dbReference>
<organism evidence="1 2">
    <name type="scientific">Defluviitalea saccharophila</name>
    <dbReference type="NCBI Taxonomy" id="879970"/>
    <lineage>
        <taxon>Bacteria</taxon>
        <taxon>Bacillati</taxon>
        <taxon>Bacillota</taxon>
        <taxon>Clostridia</taxon>
        <taxon>Lachnospirales</taxon>
        <taxon>Defluviitaleaceae</taxon>
        <taxon>Defluviitalea</taxon>
    </lineage>
</organism>
<evidence type="ECO:0000313" key="2">
    <source>
        <dbReference type="Proteomes" id="UP001486565"/>
    </source>
</evidence>
<reference evidence="1 2" key="1">
    <citation type="submission" date="2023-03" db="EMBL/GenBank/DDBJ databases">
        <title>Novel Species.</title>
        <authorList>
            <person name="Ma S."/>
        </authorList>
    </citation>
    <scope>NUCLEOTIDE SEQUENCE [LARGE SCALE GENOMIC DNA]</scope>
    <source>
        <strain evidence="1 2">LIND6LT2</strain>
    </source>
</reference>
<dbReference type="RefSeq" id="WP_341875945.1">
    <property type="nucleotide sequence ID" value="NZ_CP121687.1"/>
</dbReference>
<name>A0ABZ2Y0W1_9FIRM</name>
<gene>
    <name evidence="1" type="ORF">QBE51_08905</name>
</gene>
<keyword evidence="2" id="KW-1185">Reference proteome</keyword>
<evidence type="ECO:0000313" key="1">
    <source>
        <dbReference type="EMBL" id="WZL68937.1"/>
    </source>
</evidence>
<protein>
    <submittedName>
        <fullName evidence="1">Uncharacterized protein</fullName>
    </submittedName>
</protein>
<proteinExistence type="predicted"/>